<keyword evidence="2" id="KW-1185">Reference proteome</keyword>
<evidence type="ECO:0000313" key="2">
    <source>
        <dbReference type="Proteomes" id="UP000198226"/>
    </source>
</evidence>
<proteinExistence type="predicted"/>
<protein>
    <submittedName>
        <fullName evidence="1">Uncharacterized protein</fullName>
    </submittedName>
</protein>
<dbReference type="EMBL" id="LT607752">
    <property type="protein sequence ID" value="SCG81160.1"/>
    <property type="molecule type" value="Genomic_DNA"/>
</dbReference>
<accession>A0A1C5KEI4</accession>
<dbReference type="Proteomes" id="UP000198226">
    <property type="component" value="Chromosome I"/>
</dbReference>
<organism evidence="1 2">
    <name type="scientific">Micromonospora rifamycinica</name>
    <dbReference type="NCBI Taxonomy" id="291594"/>
    <lineage>
        <taxon>Bacteria</taxon>
        <taxon>Bacillati</taxon>
        <taxon>Actinomycetota</taxon>
        <taxon>Actinomycetes</taxon>
        <taxon>Micromonosporales</taxon>
        <taxon>Micromonosporaceae</taxon>
        <taxon>Micromonospora</taxon>
    </lineage>
</organism>
<reference evidence="2" key="1">
    <citation type="submission" date="2016-06" db="EMBL/GenBank/DDBJ databases">
        <authorList>
            <person name="Varghese N."/>
            <person name="Submissions Spin"/>
        </authorList>
    </citation>
    <scope>NUCLEOTIDE SEQUENCE [LARGE SCALE GENOMIC DNA]</scope>
    <source>
        <strain evidence="2">DSM 44983</strain>
    </source>
</reference>
<evidence type="ECO:0000313" key="1">
    <source>
        <dbReference type="EMBL" id="SCG81160.1"/>
    </source>
</evidence>
<dbReference type="AlphaFoldDB" id="A0A1C5KEI4"/>
<name>A0A1C5KEI4_9ACTN</name>
<gene>
    <name evidence="1" type="ORF">GA0070623_5533</name>
</gene>
<sequence length="30" mass="3140">MDVDVRCPVTTVNAGAVLRRLGQAGVTALR</sequence>